<dbReference type="Pfam" id="PF13620">
    <property type="entry name" value="CarboxypepD_reg"/>
    <property type="match status" value="1"/>
</dbReference>
<feature type="domain" description="Outer membrane protein beta-barrel" evidence="2">
    <location>
        <begin position="442"/>
        <end position="791"/>
    </location>
</feature>
<dbReference type="SUPFAM" id="SSF49452">
    <property type="entry name" value="Starch-binding domain-like"/>
    <property type="match status" value="1"/>
</dbReference>
<dbReference type="InterPro" id="IPR013784">
    <property type="entry name" value="Carb-bd-like_fold"/>
</dbReference>
<feature type="region of interest" description="Disordered" evidence="1">
    <location>
        <begin position="402"/>
        <end position="426"/>
    </location>
</feature>
<sequence>MKRVIYILLLAGLFFPVFSVAQQVTIRGVVKDAIDNGPLPLVSARLLTARDSSFVTGTTGDNDGVFVFKPVKAGSYIAVISYLGYKTEYRNVKADGSRSRINLGEILLGSGDVMLQEAVILGKAPEVVVKEDTVEFNADSYKTQPSAVVEDLLKKLPGVEVDENGKITANGKEVTKILLDGKEFFSDDPLVASKNIPVEMIEKLQVVDRQSDLARITGVDDGEEETVINLTIKPGMKKGWFGEAQGGYGYGADNPDRYAGSVMANYIYGDNQFTIIANSNNVNSLGFTDMGRSRFRRFGGNNGIATSHSLGANFNVGNKDIFRVGGDVMYSYNNRDTWQRSDRQNFFTDSVSYQESASQANDIGQQISGRFRIEWRPDSLNTFEFRPRFSVNINDSHKVEESLTSAGDAARSQVNRNSNTSDSHGVNVEASGELIYNHRFTSKPGRSFSVHARYNFSNTRETGSSIDSTLYYLLQDTTDLWQQTDDHSWSNGYSARVTYTEPVGKRERGMFLTFGLRSQGTFRDADKFTYTADEWGIFPTMPDPEYSNSFRNMSLTNSAQVGFKQVQRKYMYDVGLSFEPTTTSSQDLINPDNNIDTYTVFNWSPYLIFTYKESKQRSLRVFYRGRTSQPTIAQMQPVPDITNPLDIIVGNPALKPSYTNRLRVRFSDYNVDSQRSIMAHLRANYTLNSIISATSYNAETGGRTTTYENVDGVWDVNGMLLLTFPFRNKRWQLNNFTRLGLSSSAGRNNGELNRSNQFSVGENLGIAFRSDYFDNTLRARYNLQYVTNTVQTGSNRIIHRYG</sequence>
<evidence type="ECO:0000313" key="3">
    <source>
        <dbReference type="EMBL" id="HIX45921.1"/>
    </source>
</evidence>
<evidence type="ECO:0000259" key="2">
    <source>
        <dbReference type="Pfam" id="PF14905"/>
    </source>
</evidence>
<gene>
    <name evidence="3" type="ORF">H9982_06840</name>
</gene>
<protein>
    <submittedName>
        <fullName evidence="3">Outer membrane beta-barrel protein</fullName>
    </submittedName>
</protein>
<proteinExistence type="predicted"/>
<dbReference type="SUPFAM" id="SSF56935">
    <property type="entry name" value="Porins"/>
    <property type="match status" value="1"/>
</dbReference>
<reference evidence="3" key="2">
    <citation type="submission" date="2021-04" db="EMBL/GenBank/DDBJ databases">
        <authorList>
            <person name="Gilroy R."/>
        </authorList>
    </citation>
    <scope>NUCLEOTIDE SEQUENCE</scope>
    <source>
        <strain evidence="3">ChiHjej12B11-16260</strain>
    </source>
</reference>
<organism evidence="3 4">
    <name type="scientific">Candidatus Barnesiella excrementipullorum</name>
    <dbReference type="NCBI Taxonomy" id="2838479"/>
    <lineage>
        <taxon>Bacteria</taxon>
        <taxon>Pseudomonadati</taxon>
        <taxon>Bacteroidota</taxon>
        <taxon>Bacteroidia</taxon>
        <taxon>Bacteroidales</taxon>
        <taxon>Barnesiellaceae</taxon>
        <taxon>Barnesiella</taxon>
    </lineage>
</organism>
<comment type="caution">
    <text evidence="3">The sequence shown here is derived from an EMBL/GenBank/DDBJ whole genome shotgun (WGS) entry which is preliminary data.</text>
</comment>
<feature type="compositionally biased region" description="Polar residues" evidence="1">
    <location>
        <begin position="412"/>
        <end position="424"/>
    </location>
</feature>
<reference evidence="3" key="1">
    <citation type="journal article" date="2021" name="PeerJ">
        <title>Extensive microbial diversity within the chicken gut microbiome revealed by metagenomics and culture.</title>
        <authorList>
            <person name="Gilroy R."/>
            <person name="Ravi A."/>
            <person name="Getino M."/>
            <person name="Pursley I."/>
            <person name="Horton D.L."/>
            <person name="Alikhan N.F."/>
            <person name="Baker D."/>
            <person name="Gharbi K."/>
            <person name="Hall N."/>
            <person name="Watson M."/>
            <person name="Adriaenssens E.M."/>
            <person name="Foster-Nyarko E."/>
            <person name="Jarju S."/>
            <person name="Secka A."/>
            <person name="Antonio M."/>
            <person name="Oren A."/>
            <person name="Chaudhuri R.R."/>
            <person name="La Ragione R."/>
            <person name="Hildebrand F."/>
            <person name="Pallen M.J."/>
        </authorList>
    </citation>
    <scope>NUCLEOTIDE SEQUENCE</scope>
    <source>
        <strain evidence="3">ChiHjej12B11-16260</strain>
    </source>
</reference>
<dbReference type="Pfam" id="PF14905">
    <property type="entry name" value="OMP_b-brl_3"/>
    <property type="match status" value="1"/>
</dbReference>
<dbReference type="EMBL" id="DXFB01000176">
    <property type="protein sequence ID" value="HIX45921.1"/>
    <property type="molecule type" value="Genomic_DNA"/>
</dbReference>
<feature type="non-terminal residue" evidence="3">
    <location>
        <position position="802"/>
    </location>
</feature>
<dbReference type="AlphaFoldDB" id="A0A9D1VS41"/>
<accession>A0A9D1VS41</accession>
<dbReference type="GO" id="GO:0030246">
    <property type="term" value="F:carbohydrate binding"/>
    <property type="evidence" value="ECO:0007669"/>
    <property type="project" value="InterPro"/>
</dbReference>
<name>A0A9D1VS41_9BACT</name>
<dbReference type="Proteomes" id="UP000824246">
    <property type="component" value="Unassembled WGS sequence"/>
</dbReference>
<dbReference type="InterPro" id="IPR041700">
    <property type="entry name" value="OMP_b-brl_3"/>
</dbReference>
<evidence type="ECO:0000256" key="1">
    <source>
        <dbReference type="SAM" id="MobiDB-lite"/>
    </source>
</evidence>
<evidence type="ECO:0000313" key="4">
    <source>
        <dbReference type="Proteomes" id="UP000824246"/>
    </source>
</evidence>